<dbReference type="SUPFAM" id="SSF56300">
    <property type="entry name" value="Metallo-dependent phosphatases"/>
    <property type="match status" value="1"/>
</dbReference>
<sequence>MKKITTLMCAVALWCSAQAQAPALHFGRDGKFRIAQFTDVHLDLGTPYRRAQAEKTIAQMRYILDAEHPDLVVFTGDVVTGKPAAEAWHRVLEPVAERNLPFCVVLGNHDAEQDLTRAEIGRIVTSYAGTLNTLGAGGELADVVLEIAGTTQPAALLYCLDSHDYSTIPSIDGYGWFTQEQVGWYRARSAAYTAANGGKPLPALAFFHIALPEYVAAWRNPDNTHVGRAAEDECPGALNPGMFAAMAECGDVMGIFVGHDHDIDYVVAEKGIALGYGRFSGDDTTYNNLRPGVRILVLTEGERGFETWIHERDGRIADHVEFRGGKVVKVKNNN</sequence>
<evidence type="ECO:0000313" key="3">
    <source>
        <dbReference type="EMBL" id="MCQ5083521.1"/>
    </source>
</evidence>
<feature type="signal peptide" evidence="1">
    <location>
        <begin position="1"/>
        <end position="21"/>
    </location>
</feature>
<evidence type="ECO:0000256" key="1">
    <source>
        <dbReference type="SAM" id="SignalP"/>
    </source>
</evidence>
<reference evidence="3" key="1">
    <citation type="submission" date="2022-06" db="EMBL/GenBank/DDBJ databases">
        <title>Isolation of gut microbiota from human fecal samples.</title>
        <authorList>
            <person name="Pamer E.G."/>
            <person name="Barat B."/>
            <person name="Waligurski E."/>
            <person name="Medina S."/>
            <person name="Paddock L."/>
            <person name="Mostad J."/>
        </authorList>
    </citation>
    <scope>NUCLEOTIDE SEQUENCE</scope>
    <source>
        <strain evidence="3">DFI.6.22</strain>
    </source>
</reference>
<dbReference type="Pfam" id="PF00149">
    <property type="entry name" value="Metallophos"/>
    <property type="match status" value="1"/>
</dbReference>
<feature type="domain" description="Calcineurin-like phosphoesterase" evidence="2">
    <location>
        <begin position="32"/>
        <end position="261"/>
    </location>
</feature>
<keyword evidence="1" id="KW-0732">Signal</keyword>
<dbReference type="RefSeq" id="WP_229111503.1">
    <property type="nucleotide sequence ID" value="NZ_JADMQE010000002.1"/>
</dbReference>
<comment type="caution">
    <text evidence="3">The sequence shown here is derived from an EMBL/GenBank/DDBJ whole genome shotgun (WGS) entry which is preliminary data.</text>
</comment>
<dbReference type="InterPro" id="IPR029052">
    <property type="entry name" value="Metallo-depent_PP-like"/>
</dbReference>
<dbReference type="Gene3D" id="3.60.21.10">
    <property type="match status" value="1"/>
</dbReference>
<organism evidence="3 4">
    <name type="scientific">Alistipes onderdonkii</name>
    <dbReference type="NCBI Taxonomy" id="328813"/>
    <lineage>
        <taxon>Bacteria</taxon>
        <taxon>Pseudomonadati</taxon>
        <taxon>Bacteroidota</taxon>
        <taxon>Bacteroidia</taxon>
        <taxon>Bacteroidales</taxon>
        <taxon>Rikenellaceae</taxon>
        <taxon>Alistipes</taxon>
    </lineage>
</organism>
<dbReference type="AlphaFoldDB" id="A0AAJ1FGP4"/>
<evidence type="ECO:0000313" key="4">
    <source>
        <dbReference type="Proteomes" id="UP001205035"/>
    </source>
</evidence>
<dbReference type="GO" id="GO:0016788">
    <property type="term" value="F:hydrolase activity, acting on ester bonds"/>
    <property type="evidence" value="ECO:0007669"/>
    <property type="project" value="TreeGrafter"/>
</dbReference>
<name>A0AAJ1FGP4_9BACT</name>
<gene>
    <name evidence="3" type="ORF">NE651_11575</name>
</gene>
<dbReference type="PANTHER" id="PTHR32440:SF11">
    <property type="entry name" value="METALLOPHOSPHOESTERASE DOMAIN-CONTAINING PROTEIN"/>
    <property type="match status" value="1"/>
</dbReference>
<dbReference type="EMBL" id="JANGBQ010000017">
    <property type="protein sequence ID" value="MCQ5083521.1"/>
    <property type="molecule type" value="Genomic_DNA"/>
</dbReference>
<dbReference type="PANTHER" id="PTHR32440">
    <property type="entry name" value="PHOSPHATASE DCR2-RELATED-RELATED"/>
    <property type="match status" value="1"/>
</dbReference>
<dbReference type="Proteomes" id="UP001205035">
    <property type="component" value="Unassembled WGS sequence"/>
</dbReference>
<feature type="chain" id="PRO_5042549664" evidence="1">
    <location>
        <begin position="22"/>
        <end position="334"/>
    </location>
</feature>
<dbReference type="InterPro" id="IPR004843">
    <property type="entry name" value="Calcineurin-like_PHP"/>
</dbReference>
<protein>
    <submittedName>
        <fullName evidence="3">Metallophosphoesterase family protein</fullName>
    </submittedName>
</protein>
<proteinExistence type="predicted"/>
<accession>A0AAJ1FGP4</accession>
<dbReference type="CDD" id="cd07383">
    <property type="entry name" value="MPP_Dcr2"/>
    <property type="match status" value="1"/>
</dbReference>
<evidence type="ECO:0000259" key="2">
    <source>
        <dbReference type="Pfam" id="PF00149"/>
    </source>
</evidence>
<dbReference type="GO" id="GO:0005737">
    <property type="term" value="C:cytoplasm"/>
    <property type="evidence" value="ECO:0007669"/>
    <property type="project" value="TreeGrafter"/>
</dbReference>